<keyword evidence="1" id="KW-0805">Transcription regulation</keyword>
<dbReference type="GO" id="GO:0006355">
    <property type="term" value="P:regulation of DNA-templated transcription"/>
    <property type="evidence" value="ECO:0007669"/>
    <property type="project" value="InterPro"/>
</dbReference>
<dbReference type="PANTHER" id="PTHR44688">
    <property type="entry name" value="DNA-BINDING TRANSCRIPTIONAL ACTIVATOR DEVR_DOSR"/>
    <property type="match status" value="1"/>
</dbReference>
<comment type="caution">
    <text evidence="5">The sequence shown here is derived from an EMBL/GenBank/DDBJ whole genome shotgun (WGS) entry which is preliminary data.</text>
</comment>
<evidence type="ECO:0000256" key="1">
    <source>
        <dbReference type="ARBA" id="ARBA00023015"/>
    </source>
</evidence>
<dbReference type="EMBL" id="WUEK01000005">
    <property type="protein sequence ID" value="MXG89947.1"/>
    <property type="molecule type" value="Genomic_DNA"/>
</dbReference>
<dbReference type="InterPro" id="IPR000792">
    <property type="entry name" value="Tscrpt_reg_LuxR_C"/>
</dbReference>
<dbReference type="PANTHER" id="PTHR44688:SF16">
    <property type="entry name" value="DNA-BINDING TRANSCRIPTIONAL ACTIVATOR DEVR_DOSR"/>
    <property type="match status" value="1"/>
</dbReference>
<dbReference type="SUPFAM" id="SSF46894">
    <property type="entry name" value="C-terminal effector domain of the bipartite response regulators"/>
    <property type="match status" value="1"/>
</dbReference>
<keyword evidence="3" id="KW-0804">Transcription</keyword>
<keyword evidence="6" id="KW-1185">Reference proteome</keyword>
<dbReference type="RefSeq" id="WP_160877845.1">
    <property type="nucleotide sequence ID" value="NZ_WUEK01000005.1"/>
</dbReference>
<dbReference type="InterPro" id="IPR016032">
    <property type="entry name" value="Sig_transdc_resp-reg_C-effctor"/>
</dbReference>
<evidence type="ECO:0000256" key="2">
    <source>
        <dbReference type="ARBA" id="ARBA00023125"/>
    </source>
</evidence>
<reference evidence="5 6" key="1">
    <citation type="submission" date="2019-12" db="EMBL/GenBank/DDBJ databases">
        <authorList>
            <person name="Kun Z."/>
        </authorList>
    </citation>
    <scope>NUCLEOTIDE SEQUENCE [LARGE SCALE GENOMIC DNA]</scope>
    <source>
        <strain evidence="5 6">YIM 123512</strain>
    </source>
</reference>
<accession>A0A6L7ER73</accession>
<dbReference type="Pfam" id="PF00196">
    <property type="entry name" value="GerE"/>
    <property type="match status" value="1"/>
</dbReference>
<dbReference type="PROSITE" id="PS50043">
    <property type="entry name" value="HTH_LUXR_2"/>
    <property type="match status" value="1"/>
</dbReference>
<dbReference type="GO" id="GO:0003677">
    <property type="term" value="F:DNA binding"/>
    <property type="evidence" value="ECO:0007669"/>
    <property type="project" value="UniProtKB-KW"/>
</dbReference>
<dbReference type="AlphaFoldDB" id="A0A6L7ER73"/>
<gene>
    <name evidence="5" type="ORF">GRQ65_10320</name>
</gene>
<protein>
    <recommendedName>
        <fullName evidence="4">HTH luxR-type domain-containing protein</fullName>
    </recommendedName>
</protein>
<evidence type="ECO:0000259" key="4">
    <source>
        <dbReference type="PROSITE" id="PS50043"/>
    </source>
</evidence>
<dbReference type="Gene3D" id="3.40.50.2300">
    <property type="match status" value="1"/>
</dbReference>
<evidence type="ECO:0000313" key="6">
    <source>
        <dbReference type="Proteomes" id="UP000473325"/>
    </source>
</evidence>
<feature type="domain" description="HTH luxR-type" evidence="4">
    <location>
        <begin position="146"/>
        <end position="211"/>
    </location>
</feature>
<dbReference type="SMART" id="SM00421">
    <property type="entry name" value="HTH_LUXR"/>
    <property type="match status" value="1"/>
</dbReference>
<keyword evidence="2" id="KW-0238">DNA-binding</keyword>
<dbReference type="PRINTS" id="PR00038">
    <property type="entry name" value="HTHLUXR"/>
</dbReference>
<name>A0A6L7ER73_9ACTN</name>
<evidence type="ECO:0000256" key="3">
    <source>
        <dbReference type="ARBA" id="ARBA00023163"/>
    </source>
</evidence>
<evidence type="ECO:0000313" key="5">
    <source>
        <dbReference type="EMBL" id="MXG89947.1"/>
    </source>
</evidence>
<dbReference type="CDD" id="cd06170">
    <property type="entry name" value="LuxR_C_like"/>
    <property type="match status" value="1"/>
</dbReference>
<dbReference type="Proteomes" id="UP000473325">
    <property type="component" value="Unassembled WGS sequence"/>
</dbReference>
<proteinExistence type="predicted"/>
<organism evidence="5 6">
    <name type="scientific">Nocardioides flavescens</name>
    <dbReference type="NCBI Taxonomy" id="2691959"/>
    <lineage>
        <taxon>Bacteria</taxon>
        <taxon>Bacillati</taxon>
        <taxon>Actinomycetota</taxon>
        <taxon>Actinomycetes</taxon>
        <taxon>Propionibacteriales</taxon>
        <taxon>Nocardioidaceae</taxon>
        <taxon>Nocardioides</taxon>
    </lineage>
</organism>
<sequence>MSSAVEFSTLRVMIAGGTPLVASSLRAALAEARALISTDDPLQVAGLASEASPDVLVASTRVGRQPLSELLHQVLRCSVPVLVVCERGAIDEVPELLLGGAAGFLLLEEATVDQLKEAVATTAGGGSALHPAVAMTVLRQWRELRSEQVRPTLTAKETEVLRAIADGATTKSMARSMGVSARTVESHRARIYAKLGARGHVQAVALGLELGLLADDGSQTG</sequence>